<name>A0ABR1MAR9_9PEZI</name>
<keyword evidence="5" id="KW-1185">Reference proteome</keyword>
<dbReference type="CDD" id="cd00067">
    <property type="entry name" value="GAL4"/>
    <property type="match status" value="1"/>
</dbReference>
<feature type="region of interest" description="Disordered" evidence="2">
    <location>
        <begin position="435"/>
        <end position="460"/>
    </location>
</feature>
<dbReference type="InterPro" id="IPR001138">
    <property type="entry name" value="Zn2Cys6_DnaBD"/>
</dbReference>
<feature type="region of interest" description="Disordered" evidence="2">
    <location>
        <begin position="383"/>
        <end position="408"/>
    </location>
</feature>
<comment type="caution">
    <text evidence="4">The sequence shown here is derived from an EMBL/GenBank/DDBJ whole genome shotgun (WGS) entry which is preliminary data.</text>
</comment>
<sequence>MSDFDRYRRCSPLETLQLSSFDRCIPLGGMSYSMRTDMRANPLRQPNRSLPTSDTQDTPSRRQRISVACARCRKRKIRCSGDPGDGSGCQNCRTAGADISHCQFNRVGSGPIQGLSVLTYPSGLSSNQTLPMAPLYHSYPDEQGYSKYHSARSYSTAQGTVGYGDESPTESYGYQTTAAMPHSDTYGGQLTHDVLRNWAGTMRQNLGNNNGSHYLESEGPSVSYSGLPMPQLNSASTTRQPVTASENMSVFNLNSLQASLGSPPTHQASLPQSLENRHLPMPNTARMPLSPGQTYGGMRNRQPSAVSCGVLPTYGKTAMGWSHDPLGQQPSNGMMYNRRDSKNQHQHQHQHQLLPDGMHHQHRQHGGPTETGPSSYGYVPVVSNPDPTGAGTGYAPSHDLGDSDVKFAPPVHPHIHHAGNYKAHVNVGVGLSNGSIQRSDSTTSLSYYPSSSGSAYRRQGVYGSNEHNHEAPARLVSGNQYQPLETPVSPVGENDGGVKKEVPEGASGDVEGEGEARSAAAAQVQASVRNRDSAGSLK</sequence>
<evidence type="ECO:0000256" key="1">
    <source>
        <dbReference type="ARBA" id="ARBA00023242"/>
    </source>
</evidence>
<feature type="compositionally biased region" description="Low complexity" evidence="2">
    <location>
        <begin position="439"/>
        <end position="454"/>
    </location>
</feature>
<keyword evidence="1" id="KW-0539">Nucleus</keyword>
<feature type="domain" description="Zn(2)-C6 fungal-type" evidence="3">
    <location>
        <begin position="68"/>
        <end position="104"/>
    </location>
</feature>
<evidence type="ECO:0000313" key="4">
    <source>
        <dbReference type="EMBL" id="KAK7544964.1"/>
    </source>
</evidence>
<feature type="region of interest" description="Disordered" evidence="2">
    <location>
        <begin position="357"/>
        <end position="376"/>
    </location>
</feature>
<dbReference type="RefSeq" id="XP_066660199.1">
    <property type="nucleotide sequence ID" value="XM_066796362.1"/>
</dbReference>
<dbReference type="EMBL" id="JBBPEH010000001">
    <property type="protein sequence ID" value="KAK7544964.1"/>
    <property type="molecule type" value="Genomic_DNA"/>
</dbReference>
<reference evidence="4 5" key="1">
    <citation type="submission" date="2024-04" db="EMBL/GenBank/DDBJ databases">
        <title>Phyllosticta paracitricarpa is synonymous to the EU quarantine fungus P. citricarpa based on phylogenomic analyses.</title>
        <authorList>
            <consortium name="Lawrence Berkeley National Laboratory"/>
            <person name="Van ingen-buijs V.A."/>
            <person name="Van westerhoven A.C."/>
            <person name="Haridas S."/>
            <person name="Skiadas P."/>
            <person name="Martin F."/>
            <person name="Groenewald J.Z."/>
            <person name="Crous P.W."/>
            <person name="Seidl M.F."/>
        </authorList>
    </citation>
    <scope>NUCLEOTIDE SEQUENCE [LARGE SCALE GENOMIC DNA]</scope>
    <source>
        <strain evidence="4 5">CPC 17464</strain>
    </source>
</reference>
<dbReference type="InterPro" id="IPR036864">
    <property type="entry name" value="Zn2-C6_fun-type_DNA-bd_sf"/>
</dbReference>
<feature type="region of interest" description="Disordered" evidence="2">
    <location>
        <begin position="478"/>
        <end position="538"/>
    </location>
</feature>
<dbReference type="GeneID" id="92029268"/>
<feature type="compositionally biased region" description="Low complexity" evidence="2">
    <location>
        <begin position="517"/>
        <end position="528"/>
    </location>
</feature>
<evidence type="ECO:0000256" key="2">
    <source>
        <dbReference type="SAM" id="MobiDB-lite"/>
    </source>
</evidence>
<feature type="region of interest" description="Disordered" evidence="2">
    <location>
        <begin position="330"/>
        <end position="352"/>
    </location>
</feature>
<evidence type="ECO:0000313" key="5">
    <source>
        <dbReference type="Proteomes" id="UP001360953"/>
    </source>
</evidence>
<organism evidence="4 5">
    <name type="scientific">Phyllosticta citribraziliensis</name>
    <dbReference type="NCBI Taxonomy" id="989973"/>
    <lineage>
        <taxon>Eukaryota</taxon>
        <taxon>Fungi</taxon>
        <taxon>Dikarya</taxon>
        <taxon>Ascomycota</taxon>
        <taxon>Pezizomycotina</taxon>
        <taxon>Dothideomycetes</taxon>
        <taxon>Dothideomycetes incertae sedis</taxon>
        <taxon>Botryosphaeriales</taxon>
        <taxon>Phyllostictaceae</taxon>
        <taxon>Phyllosticta</taxon>
    </lineage>
</organism>
<dbReference type="Gene3D" id="4.10.240.10">
    <property type="entry name" value="Zn(2)-C6 fungal-type DNA-binding domain"/>
    <property type="match status" value="1"/>
</dbReference>
<accession>A0ABR1MAR9</accession>
<dbReference type="Proteomes" id="UP001360953">
    <property type="component" value="Unassembled WGS sequence"/>
</dbReference>
<dbReference type="Pfam" id="PF00172">
    <property type="entry name" value="Zn_clus"/>
    <property type="match status" value="1"/>
</dbReference>
<feature type="region of interest" description="Disordered" evidence="2">
    <location>
        <begin position="39"/>
        <end position="62"/>
    </location>
</feature>
<dbReference type="SMART" id="SM00066">
    <property type="entry name" value="GAL4"/>
    <property type="match status" value="1"/>
</dbReference>
<feature type="compositionally biased region" description="Polar residues" evidence="2">
    <location>
        <begin position="44"/>
        <end position="58"/>
    </location>
</feature>
<evidence type="ECO:0000259" key="3">
    <source>
        <dbReference type="PROSITE" id="PS50048"/>
    </source>
</evidence>
<gene>
    <name evidence="4" type="ORF">J3D65DRAFT_45192</name>
</gene>
<dbReference type="SUPFAM" id="SSF57701">
    <property type="entry name" value="Zn2/Cys6 DNA-binding domain"/>
    <property type="match status" value="1"/>
</dbReference>
<protein>
    <recommendedName>
        <fullName evidence="3">Zn(2)-C6 fungal-type domain-containing protein</fullName>
    </recommendedName>
</protein>
<proteinExistence type="predicted"/>
<dbReference type="PROSITE" id="PS50048">
    <property type="entry name" value="ZN2_CY6_FUNGAL_2"/>
    <property type="match status" value="1"/>
</dbReference>